<feature type="compositionally biased region" description="Polar residues" evidence="1">
    <location>
        <begin position="54"/>
        <end position="66"/>
    </location>
</feature>
<evidence type="ECO:0000313" key="3">
    <source>
        <dbReference type="Proteomes" id="UP001156215"/>
    </source>
</evidence>
<sequence length="508" mass="55448">MKNLFDNNNPLPDRNTNFRTVHVDRGFTENNGISPSDSTSLAAAGTAPYAFSPASITRTDDSSTASPHGLEDERVRRENQNAFFGIPRKRDILSGNAASPTDSPDLYGNTMQEIQDRADPAKLKWNWSGKTDEAFRYRSDEPARNAALKAFQRMGQLSPAETAAAEQSQKTINTANQEKNRNHAGDSLSFRAAGADAQQRQTGNAPIIRKEQMIHDLRNQADSADNARHGATGISRYQDNYQAAYLNTQPDDVTRQAADIYETPASSIGNQFATNMYGGVFDVPPVQWADLIPHSINRISRASGNGNLVETFSGLQEKVYRSGKDAMNGDSALTAPDGTSTATGKAVEIGNAVARLIPAVAFATLTGQYGINPRLIGSAFIAGEISDAYHTTEANALERYDRMSFDSLMQDPHFRRHYLQYRQYKPELVALGEAKKEAASVRGADEAAEKFLIHLATLRLDKLVPEEGTSAALDFARNMAKDGLKTALGEALRMYLKNGPAINDGHGW</sequence>
<dbReference type="EMBL" id="CP098242">
    <property type="protein sequence ID" value="WAW09844.1"/>
    <property type="molecule type" value="Genomic_DNA"/>
</dbReference>
<reference evidence="2" key="1">
    <citation type="journal article" date="2022" name="Front. Microbiol.">
        <title>New perspectives on an old grouping: The genomic and phenotypic variability of Oxalobacter formigenes and the implications for calcium oxalate stone prevention.</title>
        <authorList>
            <person name="Chmiel J.A."/>
            <person name="Carr C."/>
            <person name="Stuivenberg G.A."/>
            <person name="Venema R."/>
            <person name="Chanyi R.M."/>
            <person name="Al K.F."/>
            <person name="Giguere D."/>
            <person name="Say H."/>
            <person name="Akouris P.P."/>
            <person name="Dominguez Romero S.A."/>
            <person name="Kwong A."/>
            <person name="Tai V."/>
            <person name="Koval S.F."/>
            <person name="Razvi H."/>
            <person name="Bjazevic J."/>
            <person name="Burton J.P."/>
        </authorList>
    </citation>
    <scope>NUCLEOTIDE SEQUENCE</scope>
    <source>
        <strain evidence="2">WoOx3</strain>
    </source>
</reference>
<feature type="region of interest" description="Disordered" evidence="1">
    <location>
        <begin position="52"/>
        <end position="80"/>
    </location>
</feature>
<dbReference type="Proteomes" id="UP001156215">
    <property type="component" value="Chromosome"/>
</dbReference>
<evidence type="ECO:0000313" key="2">
    <source>
        <dbReference type="EMBL" id="WAW09844.1"/>
    </source>
</evidence>
<name>A0A9E9LVZ5_9BURK</name>
<dbReference type="KEGG" id="ovb:NB640_11580"/>
<organism evidence="2 3">
    <name type="scientific">Oxalobacter vibrioformis</name>
    <dbReference type="NCBI Taxonomy" id="933080"/>
    <lineage>
        <taxon>Bacteria</taxon>
        <taxon>Pseudomonadati</taxon>
        <taxon>Pseudomonadota</taxon>
        <taxon>Betaproteobacteria</taxon>
        <taxon>Burkholderiales</taxon>
        <taxon>Oxalobacteraceae</taxon>
        <taxon>Oxalobacter</taxon>
    </lineage>
</organism>
<gene>
    <name evidence="2" type="ORF">NB640_11580</name>
</gene>
<dbReference type="RefSeq" id="WP_269308848.1">
    <property type="nucleotide sequence ID" value="NZ_CP098242.1"/>
</dbReference>
<proteinExistence type="predicted"/>
<dbReference type="AlphaFoldDB" id="A0A9E9LVZ5"/>
<accession>A0A9E9LVZ5</accession>
<protein>
    <submittedName>
        <fullName evidence="2">Uncharacterized protein</fullName>
    </submittedName>
</protein>
<keyword evidence="3" id="KW-1185">Reference proteome</keyword>
<evidence type="ECO:0000256" key="1">
    <source>
        <dbReference type="SAM" id="MobiDB-lite"/>
    </source>
</evidence>
<feature type="compositionally biased region" description="Basic and acidic residues" evidence="1">
    <location>
        <begin position="69"/>
        <end position="79"/>
    </location>
</feature>